<dbReference type="InterPro" id="IPR014718">
    <property type="entry name" value="GH-type_carb-bd"/>
</dbReference>
<proteinExistence type="predicted"/>
<dbReference type="PANTHER" id="PTHR11122">
    <property type="entry name" value="APOSPORY-ASSOCIATED PROTEIN C-RELATED"/>
    <property type="match status" value="1"/>
</dbReference>
<dbReference type="Proteomes" id="UP001199424">
    <property type="component" value="Unassembled WGS sequence"/>
</dbReference>
<gene>
    <name evidence="1" type="ORF">LKD31_05500</name>
</gene>
<dbReference type="GO" id="GO:0030246">
    <property type="term" value="F:carbohydrate binding"/>
    <property type="evidence" value="ECO:0007669"/>
    <property type="project" value="InterPro"/>
</dbReference>
<dbReference type="InterPro" id="IPR011013">
    <property type="entry name" value="Gal_mutarotase_sf_dom"/>
</dbReference>
<dbReference type="RefSeq" id="WP_308448945.1">
    <property type="nucleotide sequence ID" value="NZ_JAJEQC010000004.1"/>
</dbReference>
<dbReference type="EMBL" id="JAJEQC010000004">
    <property type="protein sequence ID" value="MCC2136466.1"/>
    <property type="molecule type" value="Genomic_DNA"/>
</dbReference>
<sequence length="292" mass="33137">MLIHIKNENETAAIDTLGAELVSFMGDDGFEHIWQGDKTYWGGHAPVLFPIVGALRDNRTCINGEWYEMKRHGVARHEEFTVTEQGEDYVTLQLTANEETKKQYPFDFVLTVSYYLTGSSITTKFTVKNADTKPMPFCIGGHPGFNIPIQSDEIFEDYDIVFEEKEEQKCPTLDMESCLIDFEKTNFELDDTDTIPLQHSLFYKDALVFENLNSTCVSLKSRQSGRGVMMEFSGFPMLGIWSAANDGPYVALEPWTGCATAVQEDDVFEKKHGMRTLQPGEEAEYAYTVFEI</sequence>
<dbReference type="AlphaFoldDB" id="A0AAE3AJN2"/>
<reference evidence="1" key="1">
    <citation type="submission" date="2021-10" db="EMBL/GenBank/DDBJ databases">
        <title>Anaerobic single-cell dispensing facilitates the cultivation of human gut bacteria.</title>
        <authorList>
            <person name="Afrizal A."/>
        </authorList>
    </citation>
    <scope>NUCLEOTIDE SEQUENCE</scope>
    <source>
        <strain evidence="1">CLA-AA-H250</strain>
    </source>
</reference>
<evidence type="ECO:0000313" key="1">
    <source>
        <dbReference type="EMBL" id="MCC2136466.1"/>
    </source>
</evidence>
<dbReference type="CDD" id="cd09024">
    <property type="entry name" value="Aldose_epim_lacX"/>
    <property type="match status" value="1"/>
</dbReference>
<dbReference type="Gene3D" id="2.70.98.10">
    <property type="match status" value="1"/>
</dbReference>
<keyword evidence="2" id="KW-1185">Reference proteome</keyword>
<dbReference type="GO" id="GO:0005975">
    <property type="term" value="P:carbohydrate metabolic process"/>
    <property type="evidence" value="ECO:0007669"/>
    <property type="project" value="InterPro"/>
</dbReference>
<dbReference type="GO" id="GO:0016853">
    <property type="term" value="F:isomerase activity"/>
    <property type="evidence" value="ECO:0007669"/>
    <property type="project" value="InterPro"/>
</dbReference>
<comment type="caution">
    <text evidence="1">The sequence shown here is derived from an EMBL/GenBank/DDBJ whole genome shotgun (WGS) entry which is preliminary data.</text>
</comment>
<dbReference type="PANTHER" id="PTHR11122:SF13">
    <property type="entry name" value="GLUCOSE-6-PHOSPHATE 1-EPIMERASE"/>
    <property type="match status" value="1"/>
</dbReference>
<accession>A0AAE3AJN2</accession>
<protein>
    <submittedName>
        <fullName evidence="1">Aldose 1-epimerase family protein</fullName>
    </submittedName>
</protein>
<organism evidence="1 2">
    <name type="scientific">Hominenteromicrobium mulieris</name>
    <dbReference type="NCBI Taxonomy" id="2885357"/>
    <lineage>
        <taxon>Bacteria</taxon>
        <taxon>Bacillati</taxon>
        <taxon>Bacillota</taxon>
        <taxon>Clostridia</taxon>
        <taxon>Eubacteriales</taxon>
        <taxon>Oscillospiraceae</taxon>
        <taxon>Hominenteromicrobium</taxon>
    </lineage>
</organism>
<evidence type="ECO:0000313" key="2">
    <source>
        <dbReference type="Proteomes" id="UP001199424"/>
    </source>
</evidence>
<dbReference type="InterPro" id="IPR037481">
    <property type="entry name" value="LacX"/>
</dbReference>
<dbReference type="InterPro" id="IPR008183">
    <property type="entry name" value="Aldose_1/G6P_1-epimerase"/>
</dbReference>
<dbReference type="SUPFAM" id="SSF74650">
    <property type="entry name" value="Galactose mutarotase-like"/>
    <property type="match status" value="1"/>
</dbReference>
<dbReference type="Pfam" id="PF01263">
    <property type="entry name" value="Aldose_epim"/>
    <property type="match status" value="1"/>
</dbReference>
<name>A0AAE3AJN2_9FIRM</name>